<proteinExistence type="predicted"/>
<dbReference type="Proteomes" id="UP000295509">
    <property type="component" value="Unassembled WGS sequence"/>
</dbReference>
<reference evidence="1 2" key="1">
    <citation type="submission" date="2019-03" db="EMBL/GenBank/DDBJ databases">
        <title>Genomic Encyclopedia of Type Strains, Phase III (KMG-III): the genomes of soil and plant-associated and newly described type strains.</title>
        <authorList>
            <person name="Whitman W."/>
        </authorList>
    </citation>
    <scope>NUCLEOTIDE SEQUENCE [LARGE SCALE GENOMIC DNA]</scope>
    <source>
        <strain evidence="1 2">LMG 29544</strain>
    </source>
</reference>
<protein>
    <submittedName>
        <fullName evidence="1">Uncharacterized protein</fullName>
    </submittedName>
</protein>
<dbReference type="AlphaFoldDB" id="A0A4R8LMA6"/>
<keyword evidence="2" id="KW-1185">Reference proteome</keyword>
<accession>A0A4R8LMA6</accession>
<comment type="caution">
    <text evidence="1">The sequence shown here is derived from an EMBL/GenBank/DDBJ whole genome shotgun (WGS) entry which is preliminary data.</text>
</comment>
<dbReference type="EMBL" id="SORE01000013">
    <property type="protein sequence ID" value="TDY46486.1"/>
    <property type="molecule type" value="Genomic_DNA"/>
</dbReference>
<organism evidence="1 2">
    <name type="scientific">Paraburkholderia rhizosphaerae</name>
    <dbReference type="NCBI Taxonomy" id="480658"/>
    <lineage>
        <taxon>Bacteria</taxon>
        <taxon>Pseudomonadati</taxon>
        <taxon>Pseudomonadota</taxon>
        <taxon>Betaproteobacteria</taxon>
        <taxon>Burkholderiales</taxon>
        <taxon>Burkholderiaceae</taxon>
        <taxon>Paraburkholderia</taxon>
    </lineage>
</organism>
<name>A0A4R8LMA6_9BURK</name>
<evidence type="ECO:0000313" key="2">
    <source>
        <dbReference type="Proteomes" id="UP000295509"/>
    </source>
</evidence>
<gene>
    <name evidence="1" type="ORF">BX592_113114</name>
</gene>
<evidence type="ECO:0000313" key="1">
    <source>
        <dbReference type="EMBL" id="TDY46486.1"/>
    </source>
</evidence>
<sequence length="127" mass="14548">MSPRFNSLLVITYWWVFWWVGPDHGLKTHAGIESLADTPSARHCEPILAFACRESLTYPRAMRAAPIIPPSALFIGRQSTKAARQTGRQLLRRTRTLHTANGRQQAAYVAKTVRAYLLFYESMRYTH</sequence>